<evidence type="ECO:0000313" key="1">
    <source>
        <dbReference type="EMBL" id="ANI17196.1"/>
    </source>
</evidence>
<sequence length="59" mass="6738">MHILVRPSAGAQGKRWQVCLDQFAVDFRNEQEARHFVSTLEARLRAPHALPRTEQPLTG</sequence>
<organism evidence="1 3">
    <name type="scientific">Pseudomonas citronellolis</name>
    <dbReference type="NCBI Taxonomy" id="53408"/>
    <lineage>
        <taxon>Bacteria</taxon>
        <taxon>Pseudomonadati</taxon>
        <taxon>Pseudomonadota</taxon>
        <taxon>Gammaproteobacteria</taxon>
        <taxon>Pseudomonadales</taxon>
        <taxon>Pseudomonadaceae</taxon>
        <taxon>Pseudomonas</taxon>
    </lineage>
</organism>
<dbReference type="RefSeq" id="WP_009616018.1">
    <property type="nucleotide sequence ID" value="NZ_BDGS01000001.1"/>
</dbReference>
<dbReference type="OrthoDB" id="6966833at2"/>
<keyword evidence="4" id="KW-1185">Reference proteome</keyword>
<accession>A0A127MZ20</accession>
<evidence type="ECO:0000313" key="3">
    <source>
        <dbReference type="Proteomes" id="UP000077748"/>
    </source>
</evidence>
<protein>
    <submittedName>
        <fullName evidence="1">Uncharacterized protein</fullName>
    </submittedName>
</protein>
<dbReference type="KEGG" id="pcq:PcP3B5_51450"/>
<name>A0A127MZ20_9PSED</name>
<evidence type="ECO:0000313" key="4">
    <source>
        <dbReference type="Proteomes" id="UP000183385"/>
    </source>
</evidence>
<evidence type="ECO:0000313" key="2">
    <source>
        <dbReference type="EMBL" id="SFD79380.1"/>
    </source>
</evidence>
<dbReference type="EMBL" id="FOLS01000037">
    <property type="protein sequence ID" value="SFD79380.1"/>
    <property type="molecule type" value="Genomic_DNA"/>
</dbReference>
<dbReference type="GeneID" id="72998120"/>
<gene>
    <name evidence="1" type="ORF">A9C11_25855</name>
    <name evidence="2" type="ORF">SAMN05216577_13755</name>
</gene>
<dbReference type="Proteomes" id="UP000077748">
    <property type="component" value="Chromosome"/>
</dbReference>
<dbReference type="STRING" id="53408.A9C11_25855"/>
<dbReference type="AlphaFoldDB" id="A0A127MZ20"/>
<reference evidence="1 3" key="1">
    <citation type="submission" date="2016-05" db="EMBL/GenBank/DDBJ databases">
        <title>Genome Sequence of Pseudomonas citronellolis Strain SJTE-3, an Estrogens and Persistent Organic Pollutants degradation strain.</title>
        <authorList>
            <person name="Liang R."/>
        </authorList>
    </citation>
    <scope>NUCLEOTIDE SEQUENCE [LARGE SCALE GENOMIC DNA]</scope>
    <source>
        <strain evidence="1 3">SJTE-3</strain>
    </source>
</reference>
<proteinExistence type="predicted"/>
<dbReference type="EMBL" id="CP015878">
    <property type="protein sequence ID" value="ANI17196.1"/>
    <property type="molecule type" value="Genomic_DNA"/>
</dbReference>
<dbReference type="Proteomes" id="UP000183385">
    <property type="component" value="Unassembled WGS sequence"/>
</dbReference>
<reference evidence="2 4" key="2">
    <citation type="submission" date="2016-10" db="EMBL/GenBank/DDBJ databases">
        <authorList>
            <person name="Varghese N."/>
            <person name="Submissions S."/>
        </authorList>
    </citation>
    <scope>NUCLEOTIDE SEQUENCE [LARGE SCALE GENOMIC DNA]</scope>
    <source>
        <strain evidence="2 4">LMG 18378</strain>
    </source>
</reference>